<dbReference type="GO" id="GO:0006506">
    <property type="term" value="P:GPI anchor biosynthetic process"/>
    <property type="evidence" value="ECO:0007669"/>
    <property type="project" value="UniProtKB-KW"/>
</dbReference>
<keyword evidence="4 8" id="KW-0812">Transmembrane</keyword>
<evidence type="ECO:0000256" key="2">
    <source>
        <dbReference type="ARBA" id="ARBA00007414"/>
    </source>
</evidence>
<feature type="transmembrane region" description="Helical" evidence="8">
    <location>
        <begin position="12"/>
        <end position="33"/>
    </location>
</feature>
<evidence type="ECO:0000259" key="9">
    <source>
        <dbReference type="Pfam" id="PF10277"/>
    </source>
</evidence>
<gene>
    <name evidence="13" type="ORF">KXQ929_LOCUS34091</name>
    <name evidence="11" type="ORF">OKA104_LOCUS17069</name>
    <name evidence="12" type="ORF">OXD698_LOCUS18950</name>
    <name evidence="10" type="ORF">VCS650_LOCUS14124</name>
</gene>
<dbReference type="Proteomes" id="UP000663844">
    <property type="component" value="Unassembled WGS sequence"/>
</dbReference>
<proteinExistence type="inferred from homology"/>
<evidence type="ECO:0000256" key="6">
    <source>
        <dbReference type="ARBA" id="ARBA00023034"/>
    </source>
</evidence>
<dbReference type="AlphaFoldDB" id="A0A814G6J6"/>
<dbReference type="EMBL" id="CAJNON010000116">
    <property type="protein sequence ID" value="CAF0989605.1"/>
    <property type="molecule type" value="Genomic_DNA"/>
</dbReference>
<evidence type="ECO:0000256" key="1">
    <source>
        <dbReference type="ARBA" id="ARBA00004653"/>
    </source>
</evidence>
<keyword evidence="3" id="KW-0337">GPI-anchor biosynthesis</keyword>
<keyword evidence="5 8" id="KW-1133">Transmembrane helix</keyword>
<dbReference type="InterPro" id="IPR019402">
    <property type="entry name" value="CWH43_N"/>
</dbReference>
<evidence type="ECO:0000313" key="10">
    <source>
        <dbReference type="EMBL" id="CAF0989605.1"/>
    </source>
</evidence>
<dbReference type="GO" id="GO:0000139">
    <property type="term" value="C:Golgi membrane"/>
    <property type="evidence" value="ECO:0007669"/>
    <property type="project" value="UniProtKB-SubCell"/>
</dbReference>
<evidence type="ECO:0000313" key="12">
    <source>
        <dbReference type="EMBL" id="CAF3813027.1"/>
    </source>
</evidence>
<dbReference type="InterPro" id="IPR039545">
    <property type="entry name" value="PGAP2"/>
</dbReference>
<dbReference type="PANTHER" id="PTHR12892">
    <property type="entry name" value="FGF RECEPTOR ACTIVATING PROTEIN 1"/>
    <property type="match status" value="1"/>
</dbReference>
<keyword evidence="6" id="KW-0333">Golgi apparatus</keyword>
<evidence type="ECO:0000313" key="13">
    <source>
        <dbReference type="EMBL" id="CAF4093341.1"/>
    </source>
</evidence>
<accession>A0A814G6J6</accession>
<comment type="similarity">
    <text evidence="2">Belongs to the PGAP2 family.</text>
</comment>
<feature type="transmembrane region" description="Helical" evidence="8">
    <location>
        <begin position="107"/>
        <end position="126"/>
    </location>
</feature>
<dbReference type="Pfam" id="PF10277">
    <property type="entry name" value="Frag1"/>
    <property type="match status" value="1"/>
</dbReference>
<dbReference type="EMBL" id="CAJOBB010004544">
    <property type="protein sequence ID" value="CAF4093341.1"/>
    <property type="molecule type" value="Genomic_DNA"/>
</dbReference>
<evidence type="ECO:0000313" key="14">
    <source>
        <dbReference type="Proteomes" id="UP000663891"/>
    </source>
</evidence>
<feature type="domain" description="CWH43-like N-terminal" evidence="9">
    <location>
        <begin position="14"/>
        <end position="228"/>
    </location>
</feature>
<dbReference type="EMBL" id="CAJOAY010001001">
    <property type="protein sequence ID" value="CAF3775505.1"/>
    <property type="molecule type" value="Genomic_DNA"/>
</dbReference>
<feature type="transmembrane region" description="Helical" evidence="8">
    <location>
        <begin position="138"/>
        <end position="160"/>
    </location>
</feature>
<sequence>MSSRVQISMSNFLRLTLFLPYFAFITCIILTIFKDIEKSTRTHCKVSNFLPSISAITAGFEPQRFIWRVSFGLNSIIRYLIGYLQLQRLLNRHHIASREFYILIQKINSSIHFLELTFLLVLTYVSSNEIKLIHQCGFIGFMICSLLHMLCTILIDYYWPRTKTTCFNDREKFIRAKRLKWFIYNIISFFISLYFFFRHNYFCEPYIYSMYCFFEYFVILTNISYHSVIREEWDQEEGQIQFFY</sequence>
<evidence type="ECO:0000256" key="4">
    <source>
        <dbReference type="ARBA" id="ARBA00022692"/>
    </source>
</evidence>
<dbReference type="EMBL" id="CAJOAZ010001425">
    <property type="protein sequence ID" value="CAF3813027.1"/>
    <property type="molecule type" value="Genomic_DNA"/>
</dbReference>
<dbReference type="GO" id="GO:0005789">
    <property type="term" value="C:endoplasmic reticulum membrane"/>
    <property type="evidence" value="ECO:0007669"/>
    <property type="project" value="TreeGrafter"/>
</dbReference>
<evidence type="ECO:0000256" key="3">
    <source>
        <dbReference type="ARBA" id="ARBA00022502"/>
    </source>
</evidence>
<evidence type="ECO:0000313" key="11">
    <source>
        <dbReference type="EMBL" id="CAF3775505.1"/>
    </source>
</evidence>
<organism evidence="10 14">
    <name type="scientific">Adineta steineri</name>
    <dbReference type="NCBI Taxonomy" id="433720"/>
    <lineage>
        <taxon>Eukaryota</taxon>
        <taxon>Metazoa</taxon>
        <taxon>Spiralia</taxon>
        <taxon>Gnathifera</taxon>
        <taxon>Rotifera</taxon>
        <taxon>Eurotatoria</taxon>
        <taxon>Bdelloidea</taxon>
        <taxon>Adinetida</taxon>
        <taxon>Adinetidae</taxon>
        <taxon>Adineta</taxon>
    </lineage>
</organism>
<name>A0A814G6J6_9BILA</name>
<dbReference type="Proteomes" id="UP000663868">
    <property type="component" value="Unassembled WGS sequence"/>
</dbReference>
<reference evidence="10" key="1">
    <citation type="submission" date="2021-02" db="EMBL/GenBank/DDBJ databases">
        <authorList>
            <person name="Nowell W R."/>
        </authorList>
    </citation>
    <scope>NUCLEOTIDE SEQUENCE</scope>
</reference>
<comment type="subcellular location">
    <subcellularLocation>
        <location evidence="1">Golgi apparatus membrane</location>
        <topology evidence="1">Multi-pass membrane protein</topology>
    </subcellularLocation>
</comment>
<protein>
    <recommendedName>
        <fullName evidence="9">CWH43-like N-terminal domain-containing protein</fullName>
    </recommendedName>
</protein>
<feature type="transmembrane region" description="Helical" evidence="8">
    <location>
        <begin position="181"/>
        <end position="199"/>
    </location>
</feature>
<feature type="transmembrane region" description="Helical" evidence="8">
    <location>
        <begin position="205"/>
        <end position="225"/>
    </location>
</feature>
<dbReference type="OrthoDB" id="68581at2759"/>
<comment type="caution">
    <text evidence="10">The sequence shown here is derived from an EMBL/GenBank/DDBJ whole genome shotgun (WGS) entry which is preliminary data.</text>
</comment>
<dbReference type="Proteomes" id="UP000663881">
    <property type="component" value="Unassembled WGS sequence"/>
</dbReference>
<evidence type="ECO:0000256" key="5">
    <source>
        <dbReference type="ARBA" id="ARBA00022989"/>
    </source>
</evidence>
<evidence type="ECO:0000256" key="8">
    <source>
        <dbReference type="SAM" id="Phobius"/>
    </source>
</evidence>
<evidence type="ECO:0000256" key="7">
    <source>
        <dbReference type="ARBA" id="ARBA00023136"/>
    </source>
</evidence>
<dbReference type="PANTHER" id="PTHR12892:SF11">
    <property type="entry name" value="POST-GPI ATTACHMENT TO PROTEINS FACTOR 2"/>
    <property type="match status" value="1"/>
</dbReference>
<dbReference type="Proteomes" id="UP000663891">
    <property type="component" value="Unassembled WGS sequence"/>
</dbReference>
<keyword evidence="7 8" id="KW-0472">Membrane</keyword>